<reference evidence="1 2" key="1">
    <citation type="journal article" date="2013" name="Genome Announc.">
        <title>Draft Genome Sequence of Arcticibacter svalbardensis Strain MN12-7T, a Member of the Family Sphingobacteriaceae Isolated from an Arctic Soil Sample.</title>
        <authorList>
            <person name="Shivaji S."/>
            <person name="Ara S."/>
            <person name="Prasad S."/>
            <person name="Manasa B.P."/>
            <person name="Begum Z."/>
            <person name="Singh A."/>
            <person name="Kumar Pinnaka A."/>
        </authorList>
    </citation>
    <scope>NUCLEOTIDE SEQUENCE [LARGE SCALE GENOMIC DNA]</scope>
    <source>
        <strain evidence="1 2">MN12-7</strain>
    </source>
</reference>
<evidence type="ECO:0000313" key="2">
    <source>
        <dbReference type="Proteomes" id="UP000014174"/>
    </source>
</evidence>
<organism evidence="1 2">
    <name type="scientific">Arcticibacter svalbardensis MN12-7</name>
    <dbReference type="NCBI Taxonomy" id="1150600"/>
    <lineage>
        <taxon>Bacteria</taxon>
        <taxon>Pseudomonadati</taxon>
        <taxon>Bacteroidota</taxon>
        <taxon>Sphingobacteriia</taxon>
        <taxon>Sphingobacteriales</taxon>
        <taxon>Sphingobacteriaceae</taxon>
        <taxon>Arcticibacter</taxon>
    </lineage>
</organism>
<name>R9H417_9SPHI</name>
<sequence length="45" mass="5119">MLKQNYAESLKGLAMRIFAKLAAVTCLQYINNNKPINQLKYALAF</sequence>
<accession>R9H417</accession>
<keyword evidence="2" id="KW-1185">Reference proteome</keyword>
<evidence type="ECO:0000313" key="1">
    <source>
        <dbReference type="EMBL" id="EOR95929.1"/>
    </source>
</evidence>
<protein>
    <recommendedName>
        <fullName evidence="3">Mobile element protein</fullName>
    </recommendedName>
</protein>
<dbReference type="EMBL" id="AQPN01000036">
    <property type="protein sequence ID" value="EOR95929.1"/>
    <property type="molecule type" value="Genomic_DNA"/>
</dbReference>
<gene>
    <name evidence="1" type="ORF">ADIARSV_0879</name>
</gene>
<comment type="caution">
    <text evidence="1">The sequence shown here is derived from an EMBL/GenBank/DDBJ whole genome shotgun (WGS) entry which is preliminary data.</text>
</comment>
<dbReference type="AlphaFoldDB" id="R9H417"/>
<dbReference type="STRING" id="1150600.ADIARSV_0879"/>
<evidence type="ECO:0008006" key="3">
    <source>
        <dbReference type="Google" id="ProtNLM"/>
    </source>
</evidence>
<dbReference type="Proteomes" id="UP000014174">
    <property type="component" value="Unassembled WGS sequence"/>
</dbReference>
<proteinExistence type="predicted"/>